<evidence type="ECO:0000313" key="3">
    <source>
        <dbReference type="Proteomes" id="UP000245166"/>
    </source>
</evidence>
<sequence length="291" mass="30800">MFTSRPWPVVVGLALVGLSGLVLAPLVDSPGSRAMGLVLASLTLVRILVAIRAWRRDVALVPRLRARPVAPSSTRPTAWSGAVVALLGTVALVAGIAVPAVAVLVASPLLLAALAMLRPRPVHVAIEPDGVVIARRGDLREEWWTSVHLRPPARSGRRQGVRLSIVGDPAVVVLTPAMLDAVGDAVHQAWLLAAPQRLAGREILSFGAVRLSEDRLGRGERWLPLADLSKITAEGHRVRFSTRWAESIAVPASEIANAEVLDQLLIERTGLGLPSGSRPSAWGSPTTGPAR</sequence>
<feature type="transmembrane region" description="Helical" evidence="1">
    <location>
        <begin position="34"/>
        <end position="54"/>
    </location>
</feature>
<organism evidence="2 3">
    <name type="scientific">Serinibacter arcticus</name>
    <dbReference type="NCBI Taxonomy" id="1655435"/>
    <lineage>
        <taxon>Bacteria</taxon>
        <taxon>Bacillati</taxon>
        <taxon>Actinomycetota</taxon>
        <taxon>Actinomycetes</taxon>
        <taxon>Micrococcales</taxon>
        <taxon>Beutenbergiaceae</taxon>
        <taxon>Serinibacter</taxon>
    </lineage>
</organism>
<evidence type="ECO:0000256" key="1">
    <source>
        <dbReference type="SAM" id="Phobius"/>
    </source>
</evidence>
<comment type="caution">
    <text evidence="2">The sequence shown here is derived from an EMBL/GenBank/DDBJ whole genome shotgun (WGS) entry which is preliminary data.</text>
</comment>
<keyword evidence="1" id="KW-0472">Membrane</keyword>
<feature type="transmembrane region" description="Helical" evidence="1">
    <location>
        <begin position="78"/>
        <end position="111"/>
    </location>
</feature>
<gene>
    <name evidence="2" type="ORF">C8046_07720</name>
</gene>
<name>A0A2U1ZU97_9MICO</name>
<keyword evidence="1" id="KW-0812">Transmembrane</keyword>
<evidence type="ECO:0000313" key="2">
    <source>
        <dbReference type="EMBL" id="PWD50557.1"/>
    </source>
</evidence>
<proteinExistence type="predicted"/>
<dbReference type="EMBL" id="PYHR01000002">
    <property type="protein sequence ID" value="PWD50557.1"/>
    <property type="molecule type" value="Genomic_DNA"/>
</dbReference>
<reference evidence="2 3" key="1">
    <citation type="submission" date="2018-03" db="EMBL/GenBank/DDBJ databases">
        <title>Genome assembly of novel Miniimonas species PCH200.</title>
        <authorList>
            <person name="Thakur V."/>
            <person name="Kumar V."/>
            <person name="Singh D."/>
        </authorList>
    </citation>
    <scope>NUCLEOTIDE SEQUENCE [LARGE SCALE GENOMIC DNA]</scope>
    <source>
        <strain evidence="2 3">PCH200</strain>
    </source>
</reference>
<keyword evidence="3" id="KW-1185">Reference proteome</keyword>
<protein>
    <submittedName>
        <fullName evidence="2">Uncharacterized protein</fullName>
    </submittedName>
</protein>
<feature type="transmembrane region" description="Helical" evidence="1">
    <location>
        <begin position="6"/>
        <end position="27"/>
    </location>
</feature>
<accession>A0A2U1ZU97</accession>
<keyword evidence="1" id="KW-1133">Transmembrane helix</keyword>
<dbReference type="Proteomes" id="UP000245166">
    <property type="component" value="Unassembled WGS sequence"/>
</dbReference>
<dbReference type="AlphaFoldDB" id="A0A2U1ZU97"/>